<dbReference type="InterPro" id="IPR032466">
    <property type="entry name" value="Metal_Hydrolase"/>
</dbReference>
<reference evidence="1" key="1">
    <citation type="journal article" date="2020" name="Stud. Mycol.">
        <title>101 Dothideomycetes genomes: a test case for predicting lifestyles and emergence of pathogens.</title>
        <authorList>
            <person name="Haridas S."/>
            <person name="Albert R."/>
            <person name="Binder M."/>
            <person name="Bloem J."/>
            <person name="Labutti K."/>
            <person name="Salamov A."/>
            <person name="Andreopoulos B."/>
            <person name="Baker S."/>
            <person name="Barry K."/>
            <person name="Bills G."/>
            <person name="Bluhm B."/>
            <person name="Cannon C."/>
            <person name="Castanera R."/>
            <person name="Culley D."/>
            <person name="Daum C."/>
            <person name="Ezra D."/>
            <person name="Gonzalez J."/>
            <person name="Henrissat B."/>
            <person name="Kuo A."/>
            <person name="Liang C."/>
            <person name="Lipzen A."/>
            <person name="Lutzoni F."/>
            <person name="Magnuson J."/>
            <person name="Mondo S."/>
            <person name="Nolan M."/>
            <person name="Ohm R."/>
            <person name="Pangilinan J."/>
            <person name="Park H.-J."/>
            <person name="Ramirez L."/>
            <person name="Alfaro M."/>
            <person name="Sun H."/>
            <person name="Tritt A."/>
            <person name="Yoshinaga Y."/>
            <person name="Zwiers L.-H."/>
            <person name="Turgeon B."/>
            <person name="Goodwin S."/>
            <person name="Spatafora J."/>
            <person name="Crous P."/>
            <person name="Grigoriev I."/>
        </authorList>
    </citation>
    <scope>NUCLEOTIDE SEQUENCE</scope>
    <source>
        <strain evidence="1">ATCC 16933</strain>
    </source>
</reference>
<organism evidence="1 2">
    <name type="scientific">Lineolata rhizophorae</name>
    <dbReference type="NCBI Taxonomy" id="578093"/>
    <lineage>
        <taxon>Eukaryota</taxon>
        <taxon>Fungi</taxon>
        <taxon>Dikarya</taxon>
        <taxon>Ascomycota</taxon>
        <taxon>Pezizomycotina</taxon>
        <taxon>Dothideomycetes</taxon>
        <taxon>Dothideomycetes incertae sedis</taxon>
        <taxon>Lineolatales</taxon>
        <taxon>Lineolataceae</taxon>
        <taxon>Lineolata</taxon>
    </lineage>
</organism>
<evidence type="ECO:0000313" key="1">
    <source>
        <dbReference type="EMBL" id="KAF2458683.1"/>
    </source>
</evidence>
<dbReference type="SUPFAM" id="SSF51556">
    <property type="entry name" value="Metallo-dependent hydrolases"/>
    <property type="match status" value="1"/>
</dbReference>
<dbReference type="Gene3D" id="3.20.20.140">
    <property type="entry name" value="Metal-dependent hydrolases"/>
    <property type="match status" value="1"/>
</dbReference>
<dbReference type="PANTHER" id="PTHR32027:SF0">
    <property type="entry name" value="CYTOSINE DEAMINASE"/>
    <property type="match status" value="1"/>
</dbReference>
<dbReference type="InterPro" id="IPR052349">
    <property type="entry name" value="Metallo-hydrolase_Enzymes"/>
</dbReference>
<dbReference type="OrthoDB" id="10266980at2759"/>
<accession>A0A6A6P5G8</accession>
<evidence type="ECO:0000313" key="2">
    <source>
        <dbReference type="Proteomes" id="UP000799766"/>
    </source>
</evidence>
<protein>
    <submittedName>
        <fullName evidence="1">Cytosine deaminase protein-like protein</fullName>
    </submittedName>
</protein>
<dbReference type="AlphaFoldDB" id="A0A6A6P5G8"/>
<dbReference type="GO" id="GO:0016814">
    <property type="term" value="F:hydrolase activity, acting on carbon-nitrogen (but not peptide) bonds, in cyclic amidines"/>
    <property type="evidence" value="ECO:0007669"/>
    <property type="project" value="TreeGrafter"/>
</dbReference>
<dbReference type="PANTHER" id="PTHR32027">
    <property type="entry name" value="CYTOSINE DEAMINASE"/>
    <property type="match status" value="1"/>
</dbReference>
<name>A0A6A6P5G8_9PEZI</name>
<dbReference type="Proteomes" id="UP000799766">
    <property type="component" value="Unassembled WGS sequence"/>
</dbReference>
<proteinExistence type="predicted"/>
<gene>
    <name evidence="1" type="ORF">BDY21DRAFT_209565</name>
</gene>
<dbReference type="EMBL" id="MU001677">
    <property type="protein sequence ID" value="KAF2458683.1"/>
    <property type="molecule type" value="Genomic_DNA"/>
</dbReference>
<keyword evidence="2" id="KW-1185">Reference proteome</keyword>
<sequence>MAREYMASHGVDLDSEMARIQFGQDVFKQAAGMLRHRQPPPTPTIAHLPGVLHAFERLVAPSLCHAHVHLDKCFLLQDPKYADLEIESGDFAEAMALTAKAKARFEEEDLLRRGRQLLEESIEHGVTAVRAFVEVDGQVRFRCLDAGLKLKKEFEQRCDVQICAFAQLPIFSGADGGDENRKLMAEAAAREGVDVLGSTPYVESDPYKMRMNVRWMATMTLAHKTHLDLHLDYNLDKTKEPLIWDVIDILKYWHWVERGGKGITLGHCTRLSMFKPDEWRRLKEEIGDLPLSFVGLPTSDLFMMRTECGARGTLPIPKMVEGHGLNAAIAVNNVGNAFTPQGSCDPLSVASLGVGVYQAGAKRDTEVLFECVSSRAKSSIGLECSSFDLNVGEPADFVIFEKNRTSWRTRMTIPEVVYDAGSGRQTIRGGLLMNRP</sequence>